<dbReference type="InterPro" id="IPR021245">
    <property type="entry name" value="DUF2790"/>
</dbReference>
<dbReference type="Pfam" id="PF10976">
    <property type="entry name" value="DUF2790"/>
    <property type="match status" value="1"/>
</dbReference>
<dbReference type="EMBL" id="LT599583">
    <property type="protein sequence ID" value="SBW79927.1"/>
    <property type="molecule type" value="Genomic_DNA"/>
</dbReference>
<protein>
    <recommendedName>
        <fullName evidence="4">DUF2790 domain-containing protein</fullName>
    </recommendedName>
</protein>
<feature type="signal peptide" evidence="1">
    <location>
        <begin position="1"/>
        <end position="18"/>
    </location>
</feature>
<evidence type="ECO:0008006" key="4">
    <source>
        <dbReference type="Google" id="ProtNLM"/>
    </source>
</evidence>
<keyword evidence="1" id="KW-0732">Signal</keyword>
<proteinExistence type="predicted"/>
<evidence type="ECO:0000313" key="3">
    <source>
        <dbReference type="Proteomes" id="UP000245431"/>
    </source>
</evidence>
<sequence length="89" mass="9692">MKYAMLASLMMFSVYASAHDGANNNASAPEPERYNYSEHLDIAKVIDITTAEDTNNACGPVDAHMVYVDHKGITHDLQYKILGGACQNG</sequence>
<dbReference type="AlphaFoldDB" id="A0A1D3JV20"/>
<name>A0A1D3JV20_PSEVE</name>
<dbReference type="Proteomes" id="UP000245431">
    <property type="component" value="Chromosome PVE_r1"/>
</dbReference>
<feature type="chain" id="PRO_5008916155" description="DUF2790 domain-containing protein" evidence="1">
    <location>
        <begin position="19"/>
        <end position="89"/>
    </location>
</feature>
<evidence type="ECO:0000313" key="2">
    <source>
        <dbReference type="EMBL" id="SBW79927.1"/>
    </source>
</evidence>
<gene>
    <name evidence="2" type="ORF">PVE_R1G2041</name>
</gene>
<dbReference type="GeneID" id="47557605"/>
<evidence type="ECO:0000256" key="1">
    <source>
        <dbReference type="SAM" id="SignalP"/>
    </source>
</evidence>
<accession>A0A1D3JV20</accession>
<reference evidence="3" key="1">
    <citation type="submission" date="2016-07" db="EMBL/GenBank/DDBJ databases">
        <authorList>
            <person name="Florea S."/>
            <person name="Webb J.S."/>
            <person name="Jaromczyk J."/>
            <person name="Schardl C.L."/>
        </authorList>
    </citation>
    <scope>NUCLEOTIDE SEQUENCE [LARGE SCALE GENOMIC DNA]</scope>
    <source>
        <strain evidence="3">1YdBTEX2</strain>
    </source>
</reference>
<dbReference type="RefSeq" id="WP_017847593.1">
    <property type="nucleotide sequence ID" value="NZ_AOUH01000022.1"/>
</dbReference>
<organism evidence="2 3">
    <name type="scientific">Pseudomonas veronii 1YdBTEX2</name>
    <dbReference type="NCBI Taxonomy" id="1295141"/>
    <lineage>
        <taxon>Bacteria</taxon>
        <taxon>Pseudomonadati</taxon>
        <taxon>Pseudomonadota</taxon>
        <taxon>Gammaproteobacteria</taxon>
        <taxon>Pseudomonadales</taxon>
        <taxon>Pseudomonadaceae</taxon>
        <taxon>Pseudomonas</taxon>
    </lineage>
</organism>
<dbReference type="Gene3D" id="2.30.140.50">
    <property type="entry name" value="Protein of unknown function DUF2790"/>
    <property type="match status" value="1"/>
</dbReference>